<evidence type="ECO:0000256" key="2">
    <source>
        <dbReference type="SAM" id="SignalP"/>
    </source>
</evidence>
<feature type="chain" id="PRO_5022812496" evidence="2">
    <location>
        <begin position="25"/>
        <end position="615"/>
    </location>
</feature>
<keyword evidence="4" id="KW-1185">Reference proteome</keyword>
<dbReference type="AlphaFoldDB" id="A0A5C6D0D0"/>
<keyword evidence="1" id="KW-1133">Transmembrane helix</keyword>
<name>A0A5C6D0D0_9BACT</name>
<protein>
    <submittedName>
        <fullName evidence="3">Uncharacterized protein</fullName>
    </submittedName>
</protein>
<dbReference type="RefSeq" id="WP_146450316.1">
    <property type="nucleotide sequence ID" value="NZ_SJPS01000002.1"/>
</dbReference>
<evidence type="ECO:0000313" key="3">
    <source>
        <dbReference type="EMBL" id="TWU28636.1"/>
    </source>
</evidence>
<sequence precursor="true">MLVKKQPIIAATMLLGLWATRSQAYQVWMGTHLMESSVASNLGDWALTASLLDGVNINRAPDDTNPASNDDWRTILGQVGHVSNTMTEIARSSLTRNPSQVNELVFDEIEAELQHQFQLANIFNYDIDHLMFYDNATTYQGTQYNYSWTETEVQYMRDWLDTNGHQDISLMWNARNFSQANQNWSANSLVDHVMIEGSADDFLNNSNNKTTLLNWLWTNPNTINKDVILQIPRSENSMTQYASTRRVAVKLGQELGYENGMQSDRLVFLPVTYNDNYDYLPETTSNGTSYTDSLTSLALSLIEQRPLFEGRTGIPTNALADSFVRDVMEPMPPDYGPLIAGWETWSEVAADTWNATQATGVTAQAVGTPEAGGSWFNFNNATVENGASSDGQYGALGPTGADSSVVLPTDGVTLSNGFDGFIDFTLTDTTGTAKALTGFHFDLGAFRANAATDWELEVLAGGDITAGFLATGTATVNQGPIQDDESIDLTGLADSTLEANGTVTFRLSFTGGTAPETTASGHHLFLDNVGVTGLTLGVPGDFDHDGDVDGADFLAWQRNDATPAGLAAWQSNYGAPAMLAASAAAIPEPNASMLVIIGIIFSLLSDRFQCNRAKR</sequence>
<keyword evidence="1" id="KW-0812">Transmembrane</keyword>
<evidence type="ECO:0000313" key="4">
    <source>
        <dbReference type="Proteomes" id="UP000318437"/>
    </source>
</evidence>
<dbReference type="InterPro" id="IPR018247">
    <property type="entry name" value="EF_Hand_1_Ca_BS"/>
</dbReference>
<proteinExistence type="predicted"/>
<dbReference type="PROSITE" id="PS00018">
    <property type="entry name" value="EF_HAND_1"/>
    <property type="match status" value="1"/>
</dbReference>
<dbReference type="OrthoDB" id="245156at2"/>
<evidence type="ECO:0000256" key="1">
    <source>
        <dbReference type="SAM" id="Phobius"/>
    </source>
</evidence>
<feature type="transmembrane region" description="Helical" evidence="1">
    <location>
        <begin position="591"/>
        <end position="608"/>
    </location>
</feature>
<gene>
    <name evidence="3" type="ORF">Pla144_19280</name>
</gene>
<organism evidence="3 4">
    <name type="scientific">Bythopirellula polymerisocia</name>
    <dbReference type="NCBI Taxonomy" id="2528003"/>
    <lineage>
        <taxon>Bacteria</taxon>
        <taxon>Pseudomonadati</taxon>
        <taxon>Planctomycetota</taxon>
        <taxon>Planctomycetia</taxon>
        <taxon>Pirellulales</taxon>
        <taxon>Lacipirellulaceae</taxon>
        <taxon>Bythopirellula</taxon>
    </lineage>
</organism>
<dbReference type="Proteomes" id="UP000318437">
    <property type="component" value="Unassembled WGS sequence"/>
</dbReference>
<keyword evidence="1" id="KW-0472">Membrane</keyword>
<reference evidence="3 4" key="1">
    <citation type="submission" date="2019-02" db="EMBL/GenBank/DDBJ databases">
        <title>Deep-cultivation of Planctomycetes and their phenomic and genomic characterization uncovers novel biology.</title>
        <authorList>
            <person name="Wiegand S."/>
            <person name="Jogler M."/>
            <person name="Boedeker C."/>
            <person name="Pinto D."/>
            <person name="Vollmers J."/>
            <person name="Rivas-Marin E."/>
            <person name="Kohn T."/>
            <person name="Peeters S.H."/>
            <person name="Heuer A."/>
            <person name="Rast P."/>
            <person name="Oberbeckmann S."/>
            <person name="Bunk B."/>
            <person name="Jeske O."/>
            <person name="Meyerdierks A."/>
            <person name="Storesund J.E."/>
            <person name="Kallscheuer N."/>
            <person name="Luecker S."/>
            <person name="Lage O.M."/>
            <person name="Pohl T."/>
            <person name="Merkel B.J."/>
            <person name="Hornburger P."/>
            <person name="Mueller R.-W."/>
            <person name="Bruemmer F."/>
            <person name="Labrenz M."/>
            <person name="Spormann A.M."/>
            <person name="Op Den Camp H."/>
            <person name="Overmann J."/>
            <person name="Amann R."/>
            <person name="Jetten M.S.M."/>
            <person name="Mascher T."/>
            <person name="Medema M.H."/>
            <person name="Devos D.P."/>
            <person name="Kaster A.-K."/>
            <person name="Ovreas L."/>
            <person name="Rohde M."/>
            <person name="Galperin M.Y."/>
            <person name="Jogler C."/>
        </authorList>
    </citation>
    <scope>NUCLEOTIDE SEQUENCE [LARGE SCALE GENOMIC DNA]</scope>
    <source>
        <strain evidence="3 4">Pla144</strain>
    </source>
</reference>
<feature type="signal peptide" evidence="2">
    <location>
        <begin position="1"/>
        <end position="24"/>
    </location>
</feature>
<accession>A0A5C6D0D0</accession>
<comment type="caution">
    <text evidence="3">The sequence shown here is derived from an EMBL/GenBank/DDBJ whole genome shotgun (WGS) entry which is preliminary data.</text>
</comment>
<keyword evidence="2" id="KW-0732">Signal</keyword>
<dbReference type="EMBL" id="SJPS01000002">
    <property type="protein sequence ID" value="TWU28636.1"/>
    <property type="molecule type" value="Genomic_DNA"/>
</dbReference>